<dbReference type="Proteomes" id="UP000653305">
    <property type="component" value="Unassembled WGS sequence"/>
</dbReference>
<reference evidence="1" key="1">
    <citation type="submission" date="2020-07" db="EMBL/GenBank/DDBJ databases">
        <title>Ethylene signaling mediates host invasion by parasitic plants.</title>
        <authorList>
            <person name="Yoshida S."/>
        </authorList>
    </citation>
    <scope>NUCLEOTIDE SEQUENCE</scope>
    <source>
        <strain evidence="1">Okayama</strain>
    </source>
</reference>
<proteinExistence type="predicted"/>
<evidence type="ECO:0000313" key="2">
    <source>
        <dbReference type="Proteomes" id="UP000653305"/>
    </source>
</evidence>
<name>A0A830D823_9LAMI</name>
<dbReference type="OrthoDB" id="339900at2759"/>
<protein>
    <submittedName>
        <fullName evidence="1">Uncharacterized protein</fullName>
    </submittedName>
</protein>
<accession>A0A830D823</accession>
<dbReference type="AlphaFoldDB" id="A0A830D823"/>
<comment type="caution">
    <text evidence="1">The sequence shown here is derived from an EMBL/GenBank/DDBJ whole genome shotgun (WGS) entry which is preliminary data.</text>
</comment>
<sequence length="296" mass="33751">MRIDFKIILLPKNVSMKRPSPFPASFNENVVGYNECFNRWLGHGRRQAGFLNSNQGQEKIVPEVTDLCATFDGSLIVVAIQSLPGIMVLRDDLLAVTLPIAKEYRDYIKRHRQNEKYEEEDRQQQAEKDRNLILMAKQLLLKAVENGEVINFDGKEAGSIHLDRKRSMRTPLALRACIGVRGTPSDKGSQGSDTSGEWPCTRAYTIFGGGECHTPRERGNVRRTIVGGLWYEWLQMCLQIAILLVFFLDALRGQCLQIAILLVFFLDVLRRSFLTFPCVSWLWQRLICLVSLCCLK</sequence>
<dbReference type="EMBL" id="BMAC01001487">
    <property type="protein sequence ID" value="GFQ07390.1"/>
    <property type="molecule type" value="Genomic_DNA"/>
</dbReference>
<keyword evidence="2" id="KW-1185">Reference proteome</keyword>
<gene>
    <name evidence="1" type="ORF">PHJA_002883100</name>
</gene>
<evidence type="ECO:0000313" key="1">
    <source>
        <dbReference type="EMBL" id="GFQ07390.1"/>
    </source>
</evidence>
<organism evidence="1 2">
    <name type="scientific">Phtheirospermum japonicum</name>
    <dbReference type="NCBI Taxonomy" id="374723"/>
    <lineage>
        <taxon>Eukaryota</taxon>
        <taxon>Viridiplantae</taxon>
        <taxon>Streptophyta</taxon>
        <taxon>Embryophyta</taxon>
        <taxon>Tracheophyta</taxon>
        <taxon>Spermatophyta</taxon>
        <taxon>Magnoliopsida</taxon>
        <taxon>eudicotyledons</taxon>
        <taxon>Gunneridae</taxon>
        <taxon>Pentapetalae</taxon>
        <taxon>asterids</taxon>
        <taxon>lamiids</taxon>
        <taxon>Lamiales</taxon>
        <taxon>Orobanchaceae</taxon>
        <taxon>Orobanchaceae incertae sedis</taxon>
        <taxon>Phtheirospermum</taxon>
    </lineage>
</organism>